<dbReference type="PANTHER" id="PTHR19957">
    <property type="entry name" value="SYNTAXIN"/>
    <property type="match status" value="1"/>
</dbReference>
<keyword evidence="4" id="KW-0812">Transmembrane</keyword>
<keyword evidence="2" id="KW-0813">Transport</keyword>
<accession>A0AAW1RJS7</accession>
<organism evidence="6 7">
    <name type="scientific">Elliptochloris bilobata</name>
    <dbReference type="NCBI Taxonomy" id="381761"/>
    <lineage>
        <taxon>Eukaryota</taxon>
        <taxon>Viridiplantae</taxon>
        <taxon>Chlorophyta</taxon>
        <taxon>core chlorophytes</taxon>
        <taxon>Trebouxiophyceae</taxon>
        <taxon>Trebouxiophyceae incertae sedis</taxon>
        <taxon>Elliptochloris clade</taxon>
        <taxon>Elliptochloris</taxon>
    </lineage>
</organism>
<feature type="domain" description="T-SNARE coiled-coil homology" evidence="5">
    <location>
        <begin position="147"/>
        <end position="209"/>
    </location>
</feature>
<dbReference type="PANTHER" id="PTHR19957:SF285">
    <property type="entry name" value="SYNTAXIN-51-RELATED"/>
    <property type="match status" value="1"/>
</dbReference>
<dbReference type="GO" id="GO:0005484">
    <property type="term" value="F:SNAP receptor activity"/>
    <property type="evidence" value="ECO:0007669"/>
    <property type="project" value="InterPro"/>
</dbReference>
<evidence type="ECO:0000313" key="6">
    <source>
        <dbReference type="EMBL" id="KAK9834064.1"/>
    </source>
</evidence>
<dbReference type="GO" id="GO:0000149">
    <property type="term" value="F:SNARE binding"/>
    <property type="evidence" value="ECO:0007669"/>
    <property type="project" value="TreeGrafter"/>
</dbReference>
<comment type="similarity">
    <text evidence="1">Belongs to the syntaxin family.</text>
</comment>
<keyword evidence="7" id="KW-1185">Reference proteome</keyword>
<dbReference type="Gene3D" id="1.20.5.110">
    <property type="match status" value="1"/>
</dbReference>
<dbReference type="GO" id="GO:0012505">
    <property type="term" value="C:endomembrane system"/>
    <property type="evidence" value="ECO:0007669"/>
    <property type="project" value="TreeGrafter"/>
</dbReference>
<comment type="caution">
    <text evidence="6">The sequence shown here is derived from an EMBL/GenBank/DDBJ whole genome shotgun (WGS) entry which is preliminary data.</text>
</comment>
<dbReference type="PROSITE" id="PS50192">
    <property type="entry name" value="T_SNARE"/>
    <property type="match status" value="1"/>
</dbReference>
<keyword evidence="4" id="KW-1133">Transmembrane helix</keyword>
<evidence type="ECO:0000256" key="2">
    <source>
        <dbReference type="ARBA" id="ARBA00022927"/>
    </source>
</evidence>
<dbReference type="InterPro" id="IPR000727">
    <property type="entry name" value="T_SNARE_dom"/>
</dbReference>
<evidence type="ECO:0000256" key="4">
    <source>
        <dbReference type="SAM" id="Phobius"/>
    </source>
</evidence>
<protein>
    <recommendedName>
        <fullName evidence="5">t-SNARE coiled-coil homology domain-containing protein</fullName>
    </recommendedName>
</protein>
<dbReference type="SUPFAM" id="SSF58038">
    <property type="entry name" value="SNARE fusion complex"/>
    <property type="match status" value="1"/>
</dbReference>
<feature type="transmembrane region" description="Helical" evidence="4">
    <location>
        <begin position="214"/>
        <end position="237"/>
    </location>
</feature>
<dbReference type="InterPro" id="IPR045242">
    <property type="entry name" value="Syntaxin"/>
</dbReference>
<dbReference type="Proteomes" id="UP001445335">
    <property type="component" value="Unassembled WGS sequence"/>
</dbReference>
<reference evidence="6 7" key="1">
    <citation type="journal article" date="2024" name="Nat. Commun.">
        <title>Phylogenomics reveals the evolutionary origins of lichenization in chlorophyte algae.</title>
        <authorList>
            <person name="Puginier C."/>
            <person name="Libourel C."/>
            <person name="Otte J."/>
            <person name="Skaloud P."/>
            <person name="Haon M."/>
            <person name="Grisel S."/>
            <person name="Petersen M."/>
            <person name="Berrin J.G."/>
            <person name="Delaux P.M."/>
            <person name="Dal Grande F."/>
            <person name="Keller J."/>
        </authorList>
    </citation>
    <scope>NUCLEOTIDE SEQUENCE [LARGE SCALE GENOMIC DNA]</scope>
    <source>
        <strain evidence="6 7">SAG 245.80</strain>
    </source>
</reference>
<dbReference type="GO" id="GO:0031201">
    <property type="term" value="C:SNARE complex"/>
    <property type="evidence" value="ECO:0007669"/>
    <property type="project" value="TreeGrafter"/>
</dbReference>
<dbReference type="GO" id="GO:0048278">
    <property type="term" value="P:vesicle docking"/>
    <property type="evidence" value="ECO:0007669"/>
    <property type="project" value="TreeGrafter"/>
</dbReference>
<evidence type="ECO:0000259" key="5">
    <source>
        <dbReference type="PROSITE" id="PS50192"/>
    </source>
</evidence>
<feature type="coiled-coil region" evidence="3">
    <location>
        <begin position="143"/>
        <end position="205"/>
    </location>
</feature>
<dbReference type="EMBL" id="JALJOU010000034">
    <property type="protein sequence ID" value="KAK9834064.1"/>
    <property type="molecule type" value="Genomic_DNA"/>
</dbReference>
<name>A0AAW1RJS7_9CHLO</name>
<dbReference type="GO" id="GO:0006886">
    <property type="term" value="P:intracellular protein transport"/>
    <property type="evidence" value="ECO:0007669"/>
    <property type="project" value="InterPro"/>
</dbReference>
<dbReference type="SMART" id="SM00397">
    <property type="entry name" value="t_SNARE"/>
    <property type="match status" value="1"/>
</dbReference>
<sequence>MPSGLRHEVDLWLREYEEAKTLASDILAMIQERNMKYPNGGQEASRVTAAARRKLGSLGSALDNLRDVLDGPQCADAMENEKTRRRDLVANLRLQREQVLQLLKRDSYSAKRASLLEPSGAGGGGTPGRETLRTAELDNRGLVQLQQTVMREQDAELEELERSVTSTKHIALTVNEELSLQARLLDELDEDVDVSHSRLRAAQKRLKHVLATSGNCRSLCITIGLMCVLAVVIMLGFKLF</sequence>
<evidence type="ECO:0000313" key="7">
    <source>
        <dbReference type="Proteomes" id="UP001445335"/>
    </source>
</evidence>
<proteinExistence type="inferred from homology"/>
<dbReference type="Pfam" id="PF05739">
    <property type="entry name" value="SNARE"/>
    <property type="match status" value="1"/>
</dbReference>
<keyword evidence="2" id="KW-0653">Protein transport</keyword>
<gene>
    <name evidence="6" type="ORF">WJX81_007307</name>
</gene>
<dbReference type="InterPro" id="IPR006012">
    <property type="entry name" value="Syntaxin/epimorphin_CS"/>
</dbReference>
<evidence type="ECO:0000256" key="3">
    <source>
        <dbReference type="SAM" id="Coils"/>
    </source>
</evidence>
<keyword evidence="4" id="KW-0472">Membrane</keyword>
<dbReference type="GO" id="GO:0006906">
    <property type="term" value="P:vesicle fusion"/>
    <property type="evidence" value="ECO:0007669"/>
    <property type="project" value="TreeGrafter"/>
</dbReference>
<dbReference type="AlphaFoldDB" id="A0AAW1RJS7"/>
<keyword evidence="3" id="KW-0175">Coiled coil</keyword>
<dbReference type="CDD" id="cd15841">
    <property type="entry name" value="SNARE_Qc"/>
    <property type="match status" value="1"/>
</dbReference>
<evidence type="ECO:0000256" key="1">
    <source>
        <dbReference type="ARBA" id="ARBA00009063"/>
    </source>
</evidence>
<dbReference type="PROSITE" id="PS00914">
    <property type="entry name" value="SYNTAXIN"/>
    <property type="match status" value="1"/>
</dbReference>